<organism evidence="1 2">
    <name type="scientific">Gigaspora margarita</name>
    <dbReference type="NCBI Taxonomy" id="4874"/>
    <lineage>
        <taxon>Eukaryota</taxon>
        <taxon>Fungi</taxon>
        <taxon>Fungi incertae sedis</taxon>
        <taxon>Mucoromycota</taxon>
        <taxon>Glomeromycotina</taxon>
        <taxon>Glomeromycetes</taxon>
        <taxon>Diversisporales</taxon>
        <taxon>Gigasporaceae</taxon>
        <taxon>Gigaspora</taxon>
    </lineage>
</organism>
<evidence type="ECO:0000313" key="1">
    <source>
        <dbReference type="EMBL" id="CAG8851570.1"/>
    </source>
</evidence>
<dbReference type="EMBL" id="CAJVQB010106760">
    <property type="protein sequence ID" value="CAG8851570.1"/>
    <property type="molecule type" value="Genomic_DNA"/>
</dbReference>
<name>A0ABN7X9X3_GIGMA</name>
<protein>
    <submittedName>
        <fullName evidence="1">10236_t:CDS:1</fullName>
    </submittedName>
</protein>
<keyword evidence="2" id="KW-1185">Reference proteome</keyword>
<feature type="non-terminal residue" evidence="1">
    <location>
        <position position="167"/>
    </location>
</feature>
<feature type="non-terminal residue" evidence="1">
    <location>
        <position position="1"/>
    </location>
</feature>
<sequence length="167" mass="19143">YSSQLVDKNHAFEIEDIVESFNTGFAEDNINVPLILLKELIPTNRFDNIVKIWELFRHRCTKKNYIVLFNNQSYLCTCLGLVRYSFQAFTNGFQESSEATLNIEIKEYVVANGLFKKVIQMELDAGPSAIQETLLAIFQNIQDHDSDNFDNFNNSDDSNDLGDSNNL</sequence>
<evidence type="ECO:0000313" key="2">
    <source>
        <dbReference type="Proteomes" id="UP000789901"/>
    </source>
</evidence>
<accession>A0ABN7X9X3</accession>
<proteinExistence type="predicted"/>
<dbReference type="Proteomes" id="UP000789901">
    <property type="component" value="Unassembled WGS sequence"/>
</dbReference>
<reference evidence="1 2" key="1">
    <citation type="submission" date="2021-06" db="EMBL/GenBank/DDBJ databases">
        <authorList>
            <person name="Kallberg Y."/>
            <person name="Tangrot J."/>
            <person name="Rosling A."/>
        </authorList>
    </citation>
    <scope>NUCLEOTIDE SEQUENCE [LARGE SCALE GENOMIC DNA]</scope>
    <source>
        <strain evidence="1 2">120-4 pot B 10/14</strain>
    </source>
</reference>
<comment type="caution">
    <text evidence="1">The sequence shown here is derived from an EMBL/GenBank/DDBJ whole genome shotgun (WGS) entry which is preliminary data.</text>
</comment>
<gene>
    <name evidence="1" type="ORF">GMARGA_LOCUS40808</name>
</gene>